<reference evidence="1" key="1">
    <citation type="journal article" date="2015" name="Nature">
        <title>Complex archaea that bridge the gap between prokaryotes and eukaryotes.</title>
        <authorList>
            <person name="Spang A."/>
            <person name="Saw J.H."/>
            <person name="Jorgensen S.L."/>
            <person name="Zaremba-Niedzwiedzka K."/>
            <person name="Martijn J."/>
            <person name="Lind A.E."/>
            <person name="van Eijk R."/>
            <person name="Schleper C."/>
            <person name="Guy L."/>
            <person name="Ettema T.J."/>
        </authorList>
    </citation>
    <scope>NUCLEOTIDE SEQUENCE</scope>
</reference>
<sequence>MKSIPDIIKAAEIPAIIIFDVNKPTPTPIQHPPRTG</sequence>
<organism evidence="1">
    <name type="scientific">marine sediment metagenome</name>
    <dbReference type="NCBI Taxonomy" id="412755"/>
    <lineage>
        <taxon>unclassified sequences</taxon>
        <taxon>metagenomes</taxon>
        <taxon>ecological metagenomes</taxon>
    </lineage>
</organism>
<dbReference type="AlphaFoldDB" id="A0A0F9IV29"/>
<proteinExistence type="predicted"/>
<protein>
    <submittedName>
        <fullName evidence="1">Uncharacterized protein</fullName>
    </submittedName>
</protein>
<accession>A0A0F9IV29</accession>
<gene>
    <name evidence="1" type="ORF">LCGC14_1610780</name>
</gene>
<dbReference type="EMBL" id="LAZR01013037">
    <property type="protein sequence ID" value="KKM23874.1"/>
    <property type="molecule type" value="Genomic_DNA"/>
</dbReference>
<comment type="caution">
    <text evidence="1">The sequence shown here is derived from an EMBL/GenBank/DDBJ whole genome shotgun (WGS) entry which is preliminary data.</text>
</comment>
<name>A0A0F9IV29_9ZZZZ</name>
<evidence type="ECO:0000313" key="1">
    <source>
        <dbReference type="EMBL" id="KKM23874.1"/>
    </source>
</evidence>